<dbReference type="OrthoDB" id="10492122at2759"/>
<sequence length="153" mass="16870">MAEGGGLTDGQIVGIGIAVAAGLLLLLVLGSLLAACISEVRFRRRHWKRVRWEREEERRRQCQAVYPGALSIHEAPVDVMPVEAMPEEPEPAVIHDDSYRYYCKARDAASESVARDDGLPSYDPLPAYTPDSGGSHTGDVCRTEYRRPGDDNC</sequence>
<protein>
    <submittedName>
        <fullName evidence="3">Uncharacterized protein</fullName>
    </submittedName>
</protein>
<dbReference type="GeneID" id="63727365"/>
<name>A0A1L9Q362_ASPVE</name>
<evidence type="ECO:0000256" key="2">
    <source>
        <dbReference type="SAM" id="Phobius"/>
    </source>
</evidence>
<keyword evidence="4" id="KW-1185">Reference proteome</keyword>
<keyword evidence="2" id="KW-0472">Membrane</keyword>
<proteinExistence type="predicted"/>
<feature type="transmembrane region" description="Helical" evidence="2">
    <location>
        <begin position="12"/>
        <end position="37"/>
    </location>
</feature>
<dbReference type="AlphaFoldDB" id="A0A1L9Q362"/>
<keyword evidence="2" id="KW-1133">Transmembrane helix</keyword>
<dbReference type="VEuPathDB" id="FungiDB:ASPVEDRAFT_391513"/>
<organism evidence="3 4">
    <name type="scientific">Aspergillus versicolor CBS 583.65</name>
    <dbReference type="NCBI Taxonomy" id="1036611"/>
    <lineage>
        <taxon>Eukaryota</taxon>
        <taxon>Fungi</taxon>
        <taxon>Dikarya</taxon>
        <taxon>Ascomycota</taxon>
        <taxon>Pezizomycotina</taxon>
        <taxon>Eurotiomycetes</taxon>
        <taxon>Eurotiomycetidae</taxon>
        <taxon>Eurotiales</taxon>
        <taxon>Aspergillaceae</taxon>
        <taxon>Aspergillus</taxon>
        <taxon>Aspergillus subgen. Nidulantes</taxon>
    </lineage>
</organism>
<keyword evidence="2" id="KW-0812">Transmembrane</keyword>
<evidence type="ECO:0000313" key="3">
    <source>
        <dbReference type="EMBL" id="OJJ08187.1"/>
    </source>
</evidence>
<gene>
    <name evidence="3" type="ORF">ASPVEDRAFT_391513</name>
</gene>
<evidence type="ECO:0000313" key="4">
    <source>
        <dbReference type="Proteomes" id="UP000184073"/>
    </source>
</evidence>
<evidence type="ECO:0000256" key="1">
    <source>
        <dbReference type="SAM" id="MobiDB-lite"/>
    </source>
</evidence>
<accession>A0A1L9Q362</accession>
<dbReference type="Proteomes" id="UP000184073">
    <property type="component" value="Unassembled WGS sequence"/>
</dbReference>
<reference evidence="4" key="1">
    <citation type="journal article" date="2017" name="Genome Biol.">
        <title>Comparative genomics reveals high biological diversity and specific adaptations in the industrially and medically important fungal genus Aspergillus.</title>
        <authorList>
            <person name="de Vries R.P."/>
            <person name="Riley R."/>
            <person name="Wiebenga A."/>
            <person name="Aguilar-Osorio G."/>
            <person name="Amillis S."/>
            <person name="Uchima C.A."/>
            <person name="Anderluh G."/>
            <person name="Asadollahi M."/>
            <person name="Askin M."/>
            <person name="Barry K."/>
            <person name="Battaglia E."/>
            <person name="Bayram O."/>
            <person name="Benocci T."/>
            <person name="Braus-Stromeyer S.A."/>
            <person name="Caldana C."/>
            <person name="Canovas D."/>
            <person name="Cerqueira G.C."/>
            <person name="Chen F."/>
            <person name="Chen W."/>
            <person name="Choi C."/>
            <person name="Clum A."/>
            <person name="Dos Santos R.A."/>
            <person name="Damasio A.R."/>
            <person name="Diallinas G."/>
            <person name="Emri T."/>
            <person name="Fekete E."/>
            <person name="Flipphi M."/>
            <person name="Freyberg S."/>
            <person name="Gallo A."/>
            <person name="Gournas C."/>
            <person name="Habgood R."/>
            <person name="Hainaut M."/>
            <person name="Harispe M.L."/>
            <person name="Henrissat B."/>
            <person name="Hilden K.S."/>
            <person name="Hope R."/>
            <person name="Hossain A."/>
            <person name="Karabika E."/>
            <person name="Karaffa L."/>
            <person name="Karanyi Z."/>
            <person name="Krasevec N."/>
            <person name="Kuo A."/>
            <person name="Kusch H."/>
            <person name="LaButti K."/>
            <person name="Lagendijk E.L."/>
            <person name="Lapidus A."/>
            <person name="Levasseur A."/>
            <person name="Lindquist E."/>
            <person name="Lipzen A."/>
            <person name="Logrieco A.F."/>
            <person name="MacCabe A."/>
            <person name="Maekelae M.R."/>
            <person name="Malavazi I."/>
            <person name="Melin P."/>
            <person name="Meyer V."/>
            <person name="Mielnichuk N."/>
            <person name="Miskei M."/>
            <person name="Molnar A.P."/>
            <person name="Mule G."/>
            <person name="Ngan C.Y."/>
            <person name="Orejas M."/>
            <person name="Orosz E."/>
            <person name="Ouedraogo J.P."/>
            <person name="Overkamp K.M."/>
            <person name="Park H.-S."/>
            <person name="Perrone G."/>
            <person name="Piumi F."/>
            <person name="Punt P.J."/>
            <person name="Ram A.F."/>
            <person name="Ramon A."/>
            <person name="Rauscher S."/>
            <person name="Record E."/>
            <person name="Riano-Pachon D.M."/>
            <person name="Robert V."/>
            <person name="Roehrig J."/>
            <person name="Ruller R."/>
            <person name="Salamov A."/>
            <person name="Salih N.S."/>
            <person name="Samson R.A."/>
            <person name="Sandor E."/>
            <person name="Sanguinetti M."/>
            <person name="Schuetze T."/>
            <person name="Sepcic K."/>
            <person name="Shelest E."/>
            <person name="Sherlock G."/>
            <person name="Sophianopoulou V."/>
            <person name="Squina F.M."/>
            <person name="Sun H."/>
            <person name="Susca A."/>
            <person name="Todd R.B."/>
            <person name="Tsang A."/>
            <person name="Unkles S.E."/>
            <person name="van de Wiele N."/>
            <person name="van Rossen-Uffink D."/>
            <person name="Oliveira J.V."/>
            <person name="Vesth T.C."/>
            <person name="Visser J."/>
            <person name="Yu J.-H."/>
            <person name="Zhou M."/>
            <person name="Andersen M.R."/>
            <person name="Archer D.B."/>
            <person name="Baker S.E."/>
            <person name="Benoit I."/>
            <person name="Brakhage A.A."/>
            <person name="Braus G.H."/>
            <person name="Fischer R."/>
            <person name="Frisvad J.C."/>
            <person name="Goldman G.H."/>
            <person name="Houbraken J."/>
            <person name="Oakley B."/>
            <person name="Pocsi I."/>
            <person name="Scazzocchio C."/>
            <person name="Seiboth B."/>
            <person name="vanKuyk P.A."/>
            <person name="Wortman J."/>
            <person name="Dyer P.S."/>
            <person name="Grigoriev I.V."/>
        </authorList>
    </citation>
    <scope>NUCLEOTIDE SEQUENCE [LARGE SCALE GENOMIC DNA]</scope>
    <source>
        <strain evidence="4">CBS 583.65</strain>
    </source>
</reference>
<feature type="compositionally biased region" description="Basic and acidic residues" evidence="1">
    <location>
        <begin position="139"/>
        <end position="153"/>
    </location>
</feature>
<dbReference type="RefSeq" id="XP_040673949.1">
    <property type="nucleotide sequence ID" value="XM_040811854.1"/>
</dbReference>
<feature type="region of interest" description="Disordered" evidence="1">
    <location>
        <begin position="110"/>
        <end position="153"/>
    </location>
</feature>
<dbReference type="EMBL" id="KV878139">
    <property type="protein sequence ID" value="OJJ08187.1"/>
    <property type="molecule type" value="Genomic_DNA"/>
</dbReference>